<dbReference type="InterPro" id="IPR020843">
    <property type="entry name" value="ER"/>
</dbReference>
<dbReference type="Proteomes" id="UP000435877">
    <property type="component" value="Unassembled WGS sequence"/>
</dbReference>
<dbReference type="SUPFAM" id="SSF51735">
    <property type="entry name" value="NAD(P)-binding Rossmann-fold domains"/>
    <property type="match status" value="1"/>
</dbReference>
<dbReference type="PANTHER" id="PTHR45033">
    <property type="match status" value="1"/>
</dbReference>
<dbReference type="SMART" id="SM00829">
    <property type="entry name" value="PKS_ER"/>
    <property type="match status" value="1"/>
</dbReference>
<dbReference type="AlphaFoldDB" id="A0A5S9NS09"/>
<dbReference type="Gene3D" id="3.90.180.10">
    <property type="entry name" value="Medium-chain alcohol dehydrogenases, catalytic domain"/>
    <property type="match status" value="1"/>
</dbReference>
<gene>
    <name evidence="2" type="primary">adhT</name>
    <name evidence="2" type="ORF">IHBHHGIJ_02455</name>
    <name evidence="3" type="ORF">KFEGEMFD_02642</name>
</gene>
<reference evidence="4 5" key="1">
    <citation type="submission" date="2019-11" db="EMBL/GenBank/DDBJ databases">
        <authorList>
            <person name="Holert J."/>
        </authorList>
    </citation>
    <scope>NUCLEOTIDE SEQUENCE [LARGE SCALE GENOMIC DNA]</scope>
    <source>
        <strain evidence="3">BC3_2A</strain>
        <strain evidence="2">SB11_1A</strain>
    </source>
</reference>
<sequence length="334" mass="35620">MKRYQVIKPGGLDKLCITNTEIPEPNAGEVLVRWRASSLNYHDYMVILGHIPSEDGRIPMSDGAGEVVAVGAGVTKWNTGDKVVSLFFPDWLEGKPSLSKTLGVTGDSIDGCAVEYACVNAQALTAMPNNYSFEQAATLPCAALTAWRALIVEGNLQAGDSVLVQGTGGMSMFALQIAKAAGAYVYATSSSEEKMERLKAMGADEVLNYRTDENWGITLAKRSGGIDHVLDIGADATLDHSLNAVAVGGNVTLIGVLGGLTAKLMVPKTFGKQVHMNGIAVGSREMQEKMITAINTNHIVPVIDKSFGFDNLKEAFEHQASGAHFGKIVLNYEK</sequence>
<evidence type="ECO:0000313" key="4">
    <source>
        <dbReference type="Proteomes" id="UP000435877"/>
    </source>
</evidence>
<dbReference type="InterPro" id="IPR013154">
    <property type="entry name" value="ADH-like_N"/>
</dbReference>
<protein>
    <submittedName>
        <fullName evidence="2">Alcohol dehydrogenase</fullName>
        <ecNumber evidence="2">1.1.1.1</ecNumber>
    </submittedName>
</protein>
<dbReference type="SUPFAM" id="SSF50129">
    <property type="entry name" value="GroES-like"/>
    <property type="match status" value="1"/>
</dbReference>
<dbReference type="EMBL" id="CACSIK010000001">
    <property type="protein sequence ID" value="CAA0093347.1"/>
    <property type="molecule type" value="Genomic_DNA"/>
</dbReference>
<dbReference type="Pfam" id="PF08240">
    <property type="entry name" value="ADH_N"/>
    <property type="match status" value="1"/>
</dbReference>
<dbReference type="PANTHER" id="PTHR45033:SF2">
    <property type="entry name" value="ZINC-TYPE ALCOHOL DEHYDROGENASE-LIKE PROTEIN C1773.06C"/>
    <property type="match status" value="1"/>
</dbReference>
<dbReference type="Pfam" id="PF00107">
    <property type="entry name" value="ADH_zinc_N"/>
    <property type="match status" value="1"/>
</dbReference>
<dbReference type="EC" id="1.1.1.1" evidence="2"/>
<evidence type="ECO:0000259" key="1">
    <source>
        <dbReference type="SMART" id="SM00829"/>
    </source>
</evidence>
<evidence type="ECO:0000313" key="2">
    <source>
        <dbReference type="EMBL" id="CAA0093347.1"/>
    </source>
</evidence>
<evidence type="ECO:0000313" key="3">
    <source>
        <dbReference type="EMBL" id="CAA0111149.1"/>
    </source>
</evidence>
<dbReference type="GO" id="GO:0004022">
    <property type="term" value="F:alcohol dehydrogenase (NAD+) activity"/>
    <property type="evidence" value="ECO:0007669"/>
    <property type="project" value="UniProtKB-EC"/>
</dbReference>
<feature type="domain" description="Enoyl reductase (ER)" evidence="1">
    <location>
        <begin position="10"/>
        <end position="330"/>
    </location>
</feature>
<evidence type="ECO:0000313" key="5">
    <source>
        <dbReference type="Proteomes" id="UP000439591"/>
    </source>
</evidence>
<keyword evidence="2" id="KW-0560">Oxidoreductase</keyword>
<proteinExistence type="predicted"/>
<dbReference type="Proteomes" id="UP000439591">
    <property type="component" value="Unassembled WGS sequence"/>
</dbReference>
<dbReference type="RefSeq" id="WP_159268993.1">
    <property type="nucleotide sequence ID" value="NZ_CACSIK010000001.1"/>
</dbReference>
<dbReference type="OrthoDB" id="4190732at2"/>
<dbReference type="Gene3D" id="3.40.50.720">
    <property type="entry name" value="NAD(P)-binding Rossmann-like Domain"/>
    <property type="match status" value="1"/>
</dbReference>
<dbReference type="CDD" id="cd08276">
    <property type="entry name" value="MDR7"/>
    <property type="match status" value="1"/>
</dbReference>
<accession>A0A5S9NS09</accession>
<dbReference type="InterPro" id="IPR011032">
    <property type="entry name" value="GroES-like_sf"/>
</dbReference>
<organism evidence="2 4">
    <name type="scientific">Zhongshania aliphaticivorans</name>
    <dbReference type="NCBI Taxonomy" id="1470434"/>
    <lineage>
        <taxon>Bacteria</taxon>
        <taxon>Pseudomonadati</taxon>
        <taxon>Pseudomonadota</taxon>
        <taxon>Gammaproteobacteria</taxon>
        <taxon>Cellvibrionales</taxon>
        <taxon>Spongiibacteraceae</taxon>
        <taxon>Zhongshania</taxon>
    </lineage>
</organism>
<name>A0A5S9NS09_9GAMM</name>
<dbReference type="InterPro" id="IPR052711">
    <property type="entry name" value="Zinc_ADH-like"/>
</dbReference>
<dbReference type="InterPro" id="IPR013149">
    <property type="entry name" value="ADH-like_C"/>
</dbReference>
<dbReference type="InterPro" id="IPR036291">
    <property type="entry name" value="NAD(P)-bd_dom_sf"/>
</dbReference>
<dbReference type="EMBL" id="CACSIM010000004">
    <property type="protein sequence ID" value="CAA0111149.1"/>
    <property type="molecule type" value="Genomic_DNA"/>
</dbReference>
<keyword evidence="4" id="KW-1185">Reference proteome</keyword>